<accession>A0A061S2G9</accession>
<reference evidence="1" key="1">
    <citation type="submission" date="2014-05" db="EMBL/GenBank/DDBJ databases">
        <title>The transcriptome of the halophilic microalga Tetraselmis sp. GSL018 isolated from the Great Salt Lake, Utah.</title>
        <authorList>
            <person name="Jinkerson R.E."/>
            <person name="D'Adamo S."/>
            <person name="Posewitz M.C."/>
        </authorList>
    </citation>
    <scope>NUCLEOTIDE SEQUENCE</scope>
    <source>
        <strain evidence="1">GSL018</strain>
    </source>
</reference>
<protein>
    <submittedName>
        <fullName evidence="1">Uncharacterized protein</fullName>
    </submittedName>
</protein>
<sequence>GLRLGLAPAALLGREIAAQADARVAAHQEPRGLAAAASLELRDYGRKLGAGLEEHPAALPGDLAAVDAVAGLLHRLFQVLEVSAFLAPDEHDS</sequence>
<gene>
    <name evidence="1" type="ORF">TSPGSL018_18532</name>
</gene>
<organism evidence="1">
    <name type="scientific">Tetraselmis sp. GSL018</name>
    <dbReference type="NCBI Taxonomy" id="582737"/>
    <lineage>
        <taxon>Eukaryota</taxon>
        <taxon>Viridiplantae</taxon>
        <taxon>Chlorophyta</taxon>
        <taxon>core chlorophytes</taxon>
        <taxon>Chlorodendrophyceae</taxon>
        <taxon>Chlorodendrales</taxon>
        <taxon>Chlorodendraceae</taxon>
        <taxon>Tetraselmis</taxon>
    </lineage>
</organism>
<feature type="non-terminal residue" evidence="1">
    <location>
        <position position="1"/>
    </location>
</feature>
<proteinExistence type="predicted"/>
<name>A0A061S2G9_9CHLO</name>
<dbReference type="EMBL" id="GBEZ01008449">
    <property type="protein sequence ID" value="JAC77090.1"/>
    <property type="molecule type" value="Transcribed_RNA"/>
</dbReference>
<evidence type="ECO:0000313" key="1">
    <source>
        <dbReference type="EMBL" id="JAC77090.1"/>
    </source>
</evidence>
<dbReference type="AlphaFoldDB" id="A0A061S2G9"/>